<evidence type="ECO:0000256" key="4">
    <source>
        <dbReference type="ARBA" id="ARBA00023159"/>
    </source>
</evidence>
<sequence length="293" mass="31794">MDSRSQGAITVDQSEQGTPPSILGARTWWKGHAFDAISPAVLGPSTSSSTAFVLSFGGGGNKGGQSYSQDDVGKRDASKDTKNTDETLGLTNQHPQPVPSSMLPEYLALQTQLELGQPVASATFSYVDPYYTGIAAPCGTQDLVHSQMLGMANARMLLHLEITEEPVYVNAKQYHGILRRRQSRAKAELEKKNTKVRKPYLHESRHQHAMRRARGCGGRFLNTKKTDGHHDASGIKQEGGTSFNVKDNYQNPSVFLSSSVHSEQGKTVEAAECLGQQPDGILTKPSKRAVATQ</sequence>
<evidence type="ECO:0000256" key="7">
    <source>
        <dbReference type="ARBA" id="ARBA00025911"/>
    </source>
</evidence>
<dbReference type="PROSITE" id="PS00686">
    <property type="entry name" value="NFYA_HAP2_1"/>
    <property type="match status" value="1"/>
</dbReference>
<feature type="region of interest" description="Disordered" evidence="9">
    <location>
        <begin position="62"/>
        <end position="101"/>
    </location>
</feature>
<protein>
    <recommendedName>
        <fullName evidence="8">Nuclear transcription factor Y subunit</fullName>
    </recommendedName>
</protein>
<dbReference type="Pfam" id="PF02045">
    <property type="entry name" value="CBFB_NFYA"/>
    <property type="match status" value="1"/>
</dbReference>
<keyword evidence="4" id="KW-0010">Activator</keyword>
<dbReference type="PRINTS" id="PR00616">
    <property type="entry name" value="CCAATSUBUNTB"/>
</dbReference>
<keyword evidence="2 8" id="KW-0805">Transcription regulation</keyword>
<keyword evidence="3 8" id="KW-0238">DNA-binding</keyword>
<comment type="function">
    <text evidence="8">Component of the sequence-specific heterotrimeric transcription factor (NF-Y) which specifically recognizes a 5'-CCAAT-3' box motif found in the promoters of its target genes.</text>
</comment>
<comment type="subunit">
    <text evidence="7">Heterotrimeric transcription factor composed of three components, NF-YA, NF-YB and NF-YC. NF-YB and NF-YC must interact and dimerize for NF-YA association and DNA binding.</text>
</comment>
<feature type="region of interest" description="Disordered" evidence="9">
    <location>
        <begin position="218"/>
        <end position="243"/>
    </location>
</feature>
<reference evidence="10 11" key="1">
    <citation type="submission" date="2023-10" db="EMBL/GenBank/DDBJ databases">
        <title>Chromosome-scale genome assembly provides insights into flower coloration mechanisms of Canna indica.</title>
        <authorList>
            <person name="Li C."/>
        </authorList>
    </citation>
    <scope>NUCLEOTIDE SEQUENCE [LARGE SCALE GENOMIC DNA]</scope>
    <source>
        <tissue evidence="10">Flower</tissue>
    </source>
</reference>
<accession>A0AAQ3KNZ7</accession>
<evidence type="ECO:0000313" key="10">
    <source>
        <dbReference type="EMBL" id="WOL11689.1"/>
    </source>
</evidence>
<evidence type="ECO:0000256" key="8">
    <source>
        <dbReference type="RuleBase" id="RU367155"/>
    </source>
</evidence>
<feature type="compositionally biased region" description="Basic and acidic residues" evidence="9">
    <location>
        <begin position="71"/>
        <end position="85"/>
    </location>
</feature>
<keyword evidence="11" id="KW-1185">Reference proteome</keyword>
<dbReference type="Proteomes" id="UP001327560">
    <property type="component" value="Chromosome 6"/>
</dbReference>
<dbReference type="AlphaFoldDB" id="A0AAQ3KNZ7"/>
<comment type="subcellular location">
    <subcellularLocation>
        <location evidence="1 8">Nucleus</location>
    </subcellularLocation>
</comment>
<feature type="region of interest" description="Disordered" evidence="9">
    <location>
        <begin position="274"/>
        <end position="293"/>
    </location>
</feature>
<dbReference type="GO" id="GO:0016602">
    <property type="term" value="C:CCAAT-binding factor complex"/>
    <property type="evidence" value="ECO:0007669"/>
    <property type="project" value="InterPro"/>
</dbReference>
<feature type="compositionally biased region" description="Polar residues" evidence="9">
    <location>
        <begin position="1"/>
        <end position="19"/>
    </location>
</feature>
<dbReference type="InterPro" id="IPR001289">
    <property type="entry name" value="NFYA"/>
</dbReference>
<feature type="compositionally biased region" description="Basic and acidic residues" evidence="9">
    <location>
        <begin position="224"/>
        <end position="233"/>
    </location>
</feature>
<proteinExistence type="inferred from homology"/>
<evidence type="ECO:0000256" key="5">
    <source>
        <dbReference type="ARBA" id="ARBA00023163"/>
    </source>
</evidence>
<keyword evidence="6 8" id="KW-0539">Nucleus</keyword>
<keyword evidence="5 8" id="KW-0804">Transcription</keyword>
<organism evidence="10 11">
    <name type="scientific">Canna indica</name>
    <name type="common">Indian-shot</name>
    <dbReference type="NCBI Taxonomy" id="4628"/>
    <lineage>
        <taxon>Eukaryota</taxon>
        <taxon>Viridiplantae</taxon>
        <taxon>Streptophyta</taxon>
        <taxon>Embryophyta</taxon>
        <taxon>Tracheophyta</taxon>
        <taxon>Spermatophyta</taxon>
        <taxon>Magnoliopsida</taxon>
        <taxon>Liliopsida</taxon>
        <taxon>Zingiberales</taxon>
        <taxon>Cannaceae</taxon>
        <taxon>Canna</taxon>
    </lineage>
</organism>
<dbReference type="GO" id="GO:0003677">
    <property type="term" value="F:DNA binding"/>
    <property type="evidence" value="ECO:0007669"/>
    <property type="project" value="UniProtKB-KW"/>
</dbReference>
<dbReference type="InterPro" id="IPR018362">
    <property type="entry name" value="CCAAT-binding_factor_CS"/>
</dbReference>
<feature type="region of interest" description="Disordered" evidence="9">
    <location>
        <begin position="1"/>
        <end position="24"/>
    </location>
</feature>
<name>A0AAQ3KNZ7_9LILI</name>
<dbReference type="Gene3D" id="6.10.250.2430">
    <property type="match status" value="1"/>
</dbReference>
<evidence type="ECO:0000256" key="3">
    <source>
        <dbReference type="ARBA" id="ARBA00023125"/>
    </source>
</evidence>
<evidence type="ECO:0000256" key="1">
    <source>
        <dbReference type="ARBA" id="ARBA00004123"/>
    </source>
</evidence>
<dbReference type="PROSITE" id="PS51152">
    <property type="entry name" value="NFYA_HAP2_2"/>
    <property type="match status" value="1"/>
</dbReference>
<evidence type="ECO:0000256" key="9">
    <source>
        <dbReference type="SAM" id="MobiDB-lite"/>
    </source>
</evidence>
<dbReference type="SMART" id="SM00521">
    <property type="entry name" value="CBF"/>
    <property type="match status" value="1"/>
</dbReference>
<dbReference type="EMBL" id="CP136895">
    <property type="protein sequence ID" value="WOL11689.1"/>
    <property type="molecule type" value="Genomic_DNA"/>
</dbReference>
<comment type="similarity">
    <text evidence="8">Belongs to the NFYA/HAP2 subunit family.</text>
</comment>
<dbReference type="GO" id="GO:0003700">
    <property type="term" value="F:DNA-binding transcription factor activity"/>
    <property type="evidence" value="ECO:0007669"/>
    <property type="project" value="UniProtKB-UniRule"/>
</dbReference>
<evidence type="ECO:0000256" key="2">
    <source>
        <dbReference type="ARBA" id="ARBA00023015"/>
    </source>
</evidence>
<gene>
    <name evidence="10" type="ORF">Cni_G20453</name>
</gene>
<evidence type="ECO:0000256" key="6">
    <source>
        <dbReference type="ARBA" id="ARBA00023242"/>
    </source>
</evidence>
<evidence type="ECO:0000313" key="11">
    <source>
        <dbReference type="Proteomes" id="UP001327560"/>
    </source>
</evidence>
<dbReference type="PANTHER" id="PTHR12632">
    <property type="entry name" value="TRANSCRIPTION FACTOR NF-Y ALPHA-RELATED"/>
    <property type="match status" value="1"/>
</dbReference>